<dbReference type="PANTHER" id="PTHR12029">
    <property type="entry name" value="RNA METHYLTRANSFERASE"/>
    <property type="match status" value="1"/>
</dbReference>
<evidence type="ECO:0000256" key="2">
    <source>
        <dbReference type="ARBA" id="ARBA00022679"/>
    </source>
</evidence>
<dbReference type="FunFam" id="3.40.1280.10:FF:000022">
    <property type="entry name" value="Trm3p"/>
    <property type="match status" value="1"/>
</dbReference>
<keyword evidence="5" id="KW-1185">Reference proteome</keyword>
<dbReference type="FunCoup" id="Q6BHP1">
    <property type="interactions" value="173"/>
</dbReference>
<dbReference type="PANTHER" id="PTHR12029:SF11">
    <property type="entry name" value="METHYLTRANSFERASE TARBP1-RELATED"/>
    <property type="match status" value="1"/>
</dbReference>
<evidence type="ECO:0000313" key="5">
    <source>
        <dbReference type="Proteomes" id="UP000000599"/>
    </source>
</evidence>
<dbReference type="Gene3D" id="3.40.1280.10">
    <property type="match status" value="1"/>
</dbReference>
<evidence type="ECO:0000256" key="1">
    <source>
        <dbReference type="ARBA" id="ARBA00022603"/>
    </source>
</evidence>
<dbReference type="InParanoid" id="Q6BHP1"/>
<keyword evidence="1" id="KW-0489">Methyltransferase</keyword>
<gene>
    <name evidence="4" type="ordered locus">DEHA2G17050g</name>
</gene>
<dbReference type="GO" id="GO:0030488">
    <property type="term" value="P:tRNA methylation"/>
    <property type="evidence" value="ECO:0007669"/>
    <property type="project" value="InterPro"/>
</dbReference>
<reference evidence="4 5" key="1">
    <citation type="journal article" date="2004" name="Nature">
        <title>Genome evolution in yeasts.</title>
        <authorList>
            <consortium name="Genolevures"/>
            <person name="Dujon B."/>
            <person name="Sherman D."/>
            <person name="Fischer G."/>
            <person name="Durrens P."/>
            <person name="Casaregola S."/>
            <person name="Lafontaine I."/>
            <person name="de Montigny J."/>
            <person name="Marck C."/>
            <person name="Neuveglise C."/>
            <person name="Talla E."/>
            <person name="Goffard N."/>
            <person name="Frangeul L."/>
            <person name="Aigle M."/>
            <person name="Anthouard V."/>
            <person name="Babour A."/>
            <person name="Barbe V."/>
            <person name="Barnay S."/>
            <person name="Blanchin S."/>
            <person name="Beckerich J.M."/>
            <person name="Beyne E."/>
            <person name="Bleykasten C."/>
            <person name="Boisrame A."/>
            <person name="Boyer J."/>
            <person name="Cattolico L."/>
            <person name="Confanioleri F."/>
            <person name="de Daruvar A."/>
            <person name="Despons L."/>
            <person name="Fabre E."/>
            <person name="Fairhead C."/>
            <person name="Ferry-Dumazet H."/>
            <person name="Groppi A."/>
            <person name="Hantraye F."/>
            <person name="Hennequin C."/>
            <person name="Jauniaux N."/>
            <person name="Joyet P."/>
            <person name="Kachouri R."/>
            <person name="Kerrest A."/>
            <person name="Koszul R."/>
            <person name="Lemaire M."/>
            <person name="Lesur I."/>
            <person name="Ma L."/>
            <person name="Muller H."/>
            <person name="Nicaud J.M."/>
            <person name="Nikolski M."/>
            <person name="Oztas S."/>
            <person name="Ozier-Kalogeropoulos O."/>
            <person name="Pellenz S."/>
            <person name="Potier S."/>
            <person name="Richard G.F."/>
            <person name="Straub M.L."/>
            <person name="Suleau A."/>
            <person name="Swennene D."/>
            <person name="Tekaia F."/>
            <person name="Wesolowski-Louvel M."/>
            <person name="Westhof E."/>
            <person name="Wirth B."/>
            <person name="Zeniou-Meyer M."/>
            <person name="Zivanovic I."/>
            <person name="Bolotin-Fukuhara M."/>
            <person name="Thierry A."/>
            <person name="Bouchier C."/>
            <person name="Caudron B."/>
            <person name="Scarpelli C."/>
            <person name="Gaillardin C."/>
            <person name="Weissenbach J."/>
            <person name="Wincker P."/>
            <person name="Souciet J.L."/>
        </authorList>
    </citation>
    <scope>NUCLEOTIDE SEQUENCE [LARGE SCALE GENOMIC DNA]</scope>
    <source>
        <strain evidence="5">ATCC 36239 / CBS 767 / BCRC 21394 / JCM 1990 / NBRC 0083 / IGC 2968</strain>
    </source>
</reference>
<dbReference type="Proteomes" id="UP000000599">
    <property type="component" value="Chromosome G"/>
</dbReference>
<accession>Q6BHP1</accession>
<dbReference type="STRING" id="284592.Q6BHP1"/>
<dbReference type="InterPro" id="IPR044748">
    <property type="entry name" value="Trm3/TARBP1_C"/>
</dbReference>
<evidence type="ECO:0000313" key="4">
    <source>
        <dbReference type="EMBL" id="CAG90782.2"/>
    </source>
</evidence>
<dbReference type="KEGG" id="dha:DEHA2G17050g"/>
<dbReference type="SUPFAM" id="SSF75217">
    <property type="entry name" value="alpha/beta knot"/>
    <property type="match status" value="1"/>
</dbReference>
<dbReference type="OMA" id="VTADRWM"/>
<dbReference type="GO" id="GO:0016423">
    <property type="term" value="F:tRNA (guanine) methyltransferase activity"/>
    <property type="evidence" value="ECO:0007669"/>
    <property type="project" value="InterPro"/>
</dbReference>
<keyword evidence="2" id="KW-0808">Transferase</keyword>
<dbReference type="CDD" id="cd18091">
    <property type="entry name" value="SpoU-like_TRM3-like"/>
    <property type="match status" value="1"/>
</dbReference>
<dbReference type="GO" id="GO:0003723">
    <property type="term" value="F:RNA binding"/>
    <property type="evidence" value="ECO:0007669"/>
    <property type="project" value="InterPro"/>
</dbReference>
<dbReference type="RefSeq" id="XP_462280.2">
    <property type="nucleotide sequence ID" value="XM_462280.1"/>
</dbReference>
<organism evidence="4 5">
    <name type="scientific">Debaryomyces hansenii (strain ATCC 36239 / CBS 767 / BCRC 21394 / JCM 1990 / NBRC 0083 / IGC 2968)</name>
    <name type="common">Yeast</name>
    <name type="synonym">Torulaspora hansenii</name>
    <dbReference type="NCBI Taxonomy" id="284592"/>
    <lineage>
        <taxon>Eukaryota</taxon>
        <taxon>Fungi</taxon>
        <taxon>Dikarya</taxon>
        <taxon>Ascomycota</taxon>
        <taxon>Saccharomycotina</taxon>
        <taxon>Pichiomycetes</taxon>
        <taxon>Debaryomycetaceae</taxon>
        <taxon>Debaryomyces</taxon>
    </lineage>
</organism>
<dbReference type="InterPro" id="IPR001537">
    <property type="entry name" value="SpoU_MeTrfase"/>
</dbReference>
<dbReference type="VEuPathDB" id="FungiDB:DEHA2G17050g"/>
<dbReference type="InterPro" id="IPR029028">
    <property type="entry name" value="Alpha/beta_knot_MTases"/>
</dbReference>
<dbReference type="OrthoDB" id="241340at2759"/>
<dbReference type="HOGENOM" id="CLU_005519_0_0_1"/>
<feature type="domain" description="tRNA/rRNA methyltransferase SpoU type" evidence="3">
    <location>
        <begin position="1291"/>
        <end position="1433"/>
    </location>
</feature>
<dbReference type="InterPro" id="IPR029026">
    <property type="entry name" value="tRNA_m1G_MTases_N"/>
</dbReference>
<proteinExistence type="predicted"/>
<dbReference type="eggNOG" id="KOG0839">
    <property type="taxonomic scope" value="Eukaryota"/>
</dbReference>
<protein>
    <submittedName>
        <fullName evidence="4">DEHA2G17050p</fullName>
    </submittedName>
</protein>
<dbReference type="EMBL" id="CR382139">
    <property type="protein sequence ID" value="CAG90782.2"/>
    <property type="molecule type" value="Genomic_DNA"/>
</dbReference>
<dbReference type="Pfam" id="PF00588">
    <property type="entry name" value="SpoU_methylase"/>
    <property type="match status" value="1"/>
</dbReference>
<evidence type="ECO:0000259" key="3">
    <source>
        <dbReference type="Pfam" id="PF00588"/>
    </source>
</evidence>
<sequence length="1441" mass="164761">MSSSLSLIAKYLDASKKSELALTLSADLEKNADSLVALCELLDVIDTETQELIYPRILEFANSILDDKDKHTDDNYGDILKLTEKLPQLYKSLLQKVITHLELYINDSPLNFLPDIRDIITRSNEYGIRSLKPDTTLREQALDNEYILSLFQFLEYVFVHSTGEIQDKSQIDPILCFFIGAVDEDIAAVVSKLLRWRIESIVIMSKDSTFIWDILYALEKTDNKTHRSNGFVFWLRYLNSSNSDLITNCDIYQNKILSNEKYWRIIQNGLNSNSHDHRKFCLSLLQLSVKSINSSFENKMLSWDTNLKDQHLKEWARYITLFEILGIDTSLHQAEAGVNDIVGLISPNSLINPSWGFCLLSTGFKASMDSVRKFSLSLLLSIPLENLYLIKYGLEYLEDVYLPYAMLASHFSVRQMEGVNESHCEYGERLCEFVSSLLKNLKEENEFQDVAFSILKVLDKSKDAFDPARVYVTLGLLRGLEGKQVLSFSRHDTLLLRLFESNSEGDLFESANQTMNLKLVLNFKLKSVVHFIELLDKFIKFNGFRIVRDNLPLIMNYLESNDISYGVLMGCLTEENIDSSDLKALIIGLSNSFLSDETDKSFKILNESDLILAKLLRSNFKMDILQTKEGFKACERLFSRVLKGEGDAELYDTLSEVDFTSFRHLLPVDVNLIELWAVINTEVQSDDRSTLLLSVNRLKFLNNFLDVIPLANVENHEIFDIKPLIKFNELLFINSKKVSKNFKTFYKVIDDAFGEYYRILSHSLQKQIPTEENIDKIIEVINPSCTHYQSSISLVRLLDNILMQGCISPQIIKKTVESLADIWDNLNSSRLQLNQKDLHVLIINTLTQPIIMNESINNETISKRLFTFGKSIIENAQGRRCLLPSFTKNLSNYQIYGSSDFEKIDWIPEILVRSFTVLQLKSNVFRLENVIGRLYDEKISSDRESNLYNKIYGSEEISARINLMAIFNSIKSSEYNYKIFCFIIDNEEEFNLFNVVKTTDGFEEWRRIQLFTIIISIIDKIDNEVVISEYVPTFIKLIETEPSPLVRAYIEWIIAINLLKSEELTKLLFDRLKTLIDLNGLKPAVVTAYERILFLMIQQLPHARESKELTKFLTVIVPGATSNKAVTRHFSVSLICSIYPEIQSKKLIIEPELVTMIENMYKSAVNSESFGQYRSGDALLWNIKQDLNLVSISGTLLLRLSDRDIDFITKEDYVKHLSQVQIDHLTHPVGENMQELWIRERKSLAKKSVQTVIEISQSASQSPLQTKSGAWNTIMDIDATSNGADIIRSDLIVVSSLVDKPPNLGGICRLCDVLGAGLLTLNDINVKNHPQFKNVAVTADYWMPMVEVKPSEIICFLKEKKKEGYTLIGLEQTDKSVELNSDLKFPQKSLILLGREKEGVPGDLLAELDFCVEIKQVGVIRSMNIQTATAIIVHAYSSQHC</sequence>
<name>Q6BHP1_DEBHA</name>
<dbReference type="GeneID" id="2905213"/>
<dbReference type="InterPro" id="IPR045330">
    <property type="entry name" value="TRM3/TARBP1"/>
</dbReference>